<evidence type="ECO:0000259" key="2">
    <source>
        <dbReference type="Pfam" id="PF14340"/>
    </source>
</evidence>
<keyword evidence="1" id="KW-0812">Transmembrane</keyword>
<evidence type="ECO:0000313" key="3">
    <source>
        <dbReference type="EMBL" id="MFD0780416.1"/>
    </source>
</evidence>
<dbReference type="Pfam" id="PF14340">
    <property type="entry name" value="DUF4395"/>
    <property type="match status" value="1"/>
</dbReference>
<gene>
    <name evidence="3" type="ORF">ACFQZV_03770</name>
</gene>
<keyword evidence="1" id="KW-0472">Membrane</keyword>
<proteinExistence type="predicted"/>
<dbReference type="RefSeq" id="WP_378750714.1">
    <property type="nucleotide sequence ID" value="NZ_JBHSSV010000003.1"/>
</dbReference>
<reference evidence="4" key="1">
    <citation type="journal article" date="2019" name="Int. J. Syst. Evol. Microbiol.">
        <title>The Global Catalogue of Microorganisms (GCM) 10K type strain sequencing project: providing services to taxonomists for standard genome sequencing and annotation.</title>
        <authorList>
            <consortium name="The Broad Institute Genomics Platform"/>
            <consortium name="The Broad Institute Genome Sequencing Center for Infectious Disease"/>
            <person name="Wu L."/>
            <person name="Ma J."/>
        </authorList>
    </citation>
    <scope>NUCLEOTIDE SEQUENCE [LARGE SCALE GENOMIC DNA]</scope>
    <source>
        <strain evidence="4">CCUG 50754</strain>
    </source>
</reference>
<keyword evidence="1" id="KW-1133">Transmembrane helix</keyword>
<feature type="transmembrane region" description="Helical" evidence="1">
    <location>
        <begin position="129"/>
        <end position="156"/>
    </location>
</feature>
<dbReference type="EMBL" id="JBHTIM010000001">
    <property type="protein sequence ID" value="MFD0780416.1"/>
    <property type="molecule type" value="Genomic_DNA"/>
</dbReference>
<name>A0ABW2ZPH8_9MICO</name>
<feature type="transmembrane region" description="Helical" evidence="1">
    <location>
        <begin position="103"/>
        <end position="123"/>
    </location>
</feature>
<feature type="transmembrane region" description="Helical" evidence="1">
    <location>
        <begin position="32"/>
        <end position="50"/>
    </location>
</feature>
<feature type="domain" description="DUF4395" evidence="2">
    <location>
        <begin position="25"/>
        <end position="156"/>
    </location>
</feature>
<dbReference type="Proteomes" id="UP001597042">
    <property type="component" value="Unassembled WGS sequence"/>
</dbReference>
<organism evidence="3 4">
    <name type="scientific">Microbacterium koreense</name>
    <dbReference type="NCBI Taxonomy" id="323761"/>
    <lineage>
        <taxon>Bacteria</taxon>
        <taxon>Bacillati</taxon>
        <taxon>Actinomycetota</taxon>
        <taxon>Actinomycetes</taxon>
        <taxon>Micrococcales</taxon>
        <taxon>Microbacteriaceae</taxon>
        <taxon>Microbacterium</taxon>
    </lineage>
</organism>
<accession>A0ABW2ZPH8</accession>
<protein>
    <submittedName>
        <fullName evidence="3">DUF4395 domain-containing protein</fullName>
    </submittedName>
</protein>
<sequence length="196" mass="20941">MKAPRETPRHSTIGEWVDGIDEAVINERAVRASAGILFAAGFSAWMWGIATGDLQPMRLFGIAFAIEMMLRLFIGTRFTPTLALGALITRAQRPEWVDARPKVLAWSLGFGMAMLGCLSLGWLGLPAVVAQAICGGCLALLFIESAFGICVGCAIAHRISRHKPQRCAGDTCSYVPPPRGQRHSVAVGGAHPPTTS</sequence>
<evidence type="ECO:0000256" key="1">
    <source>
        <dbReference type="SAM" id="Phobius"/>
    </source>
</evidence>
<keyword evidence="4" id="KW-1185">Reference proteome</keyword>
<comment type="caution">
    <text evidence="3">The sequence shown here is derived from an EMBL/GenBank/DDBJ whole genome shotgun (WGS) entry which is preliminary data.</text>
</comment>
<dbReference type="InterPro" id="IPR025508">
    <property type="entry name" value="DUF4395"/>
</dbReference>
<feature type="transmembrane region" description="Helical" evidence="1">
    <location>
        <begin position="70"/>
        <end position="91"/>
    </location>
</feature>
<evidence type="ECO:0000313" key="4">
    <source>
        <dbReference type="Proteomes" id="UP001597042"/>
    </source>
</evidence>